<dbReference type="OrthoDB" id="2692034at2"/>
<accession>A0A3A3GPK5</accession>
<protein>
    <submittedName>
        <fullName evidence="1">Uncharacterized protein</fullName>
    </submittedName>
</protein>
<evidence type="ECO:0000313" key="1">
    <source>
        <dbReference type="EMBL" id="RJG26101.1"/>
    </source>
</evidence>
<gene>
    <name evidence="1" type="ORF">DQX05_04215</name>
</gene>
<name>A0A3A3GPK5_PANTH</name>
<dbReference type="RefSeq" id="WP_119791137.1">
    <property type="nucleotide sequence ID" value="NZ_QYZD01000002.1"/>
</dbReference>
<dbReference type="EMBL" id="QYZD01000002">
    <property type="protein sequence ID" value="RJG26101.1"/>
    <property type="molecule type" value="Genomic_DNA"/>
</dbReference>
<comment type="caution">
    <text evidence="1">The sequence shown here is derived from an EMBL/GenBank/DDBJ whole genome shotgun (WGS) entry which is preliminary data.</text>
</comment>
<organism evidence="1 2">
    <name type="scientific">Paenibacillus thiaminolyticus</name>
    <name type="common">Bacillus thiaminolyticus</name>
    <dbReference type="NCBI Taxonomy" id="49283"/>
    <lineage>
        <taxon>Bacteria</taxon>
        <taxon>Bacillati</taxon>
        <taxon>Bacillota</taxon>
        <taxon>Bacilli</taxon>
        <taxon>Bacillales</taxon>
        <taxon>Paenibacillaceae</taxon>
        <taxon>Paenibacillus</taxon>
    </lineage>
</organism>
<sequence length="93" mass="10835">MMKLPVALFNWLQIKIVTDARPEDGAAKETVAFFEDILREDHRLSSVAAQWDEAEDSYVVTYEQDGATHSDRFDRDEAERLWKDIEGNPKYNE</sequence>
<dbReference type="AlphaFoldDB" id="A0A3A3GPK5"/>
<dbReference type="Proteomes" id="UP000266177">
    <property type="component" value="Unassembled WGS sequence"/>
</dbReference>
<reference evidence="1 2" key="1">
    <citation type="submission" date="2018-09" db="EMBL/GenBank/DDBJ databases">
        <title>Paenibacillus SK2017-BO5.</title>
        <authorList>
            <person name="Piskunova J.V."/>
            <person name="Dubiley S.A."/>
            <person name="Severinov K.V."/>
        </authorList>
    </citation>
    <scope>NUCLEOTIDE SEQUENCE [LARGE SCALE GENOMIC DNA]</scope>
    <source>
        <strain evidence="1 2">BO5</strain>
    </source>
</reference>
<evidence type="ECO:0000313" key="2">
    <source>
        <dbReference type="Proteomes" id="UP000266177"/>
    </source>
</evidence>
<proteinExistence type="predicted"/>